<evidence type="ECO:0000313" key="13">
    <source>
        <dbReference type="EMBL" id="AFP65284.1"/>
    </source>
</evidence>
<evidence type="ECO:0000256" key="1">
    <source>
        <dbReference type="ARBA" id="ARBA00004229"/>
    </source>
</evidence>
<dbReference type="Proteomes" id="UP000243348">
    <property type="component" value="Nucleomorph 1"/>
</dbReference>
<dbReference type="GO" id="GO:0000049">
    <property type="term" value="F:tRNA binding"/>
    <property type="evidence" value="ECO:0007669"/>
    <property type="project" value="InterPro"/>
</dbReference>
<keyword evidence="8" id="KW-0378">Hydrolase</keyword>
<dbReference type="Pfam" id="PF09173">
    <property type="entry name" value="eIF2_C"/>
    <property type="match status" value="1"/>
</dbReference>
<dbReference type="InterPro" id="IPR027417">
    <property type="entry name" value="P-loop_NTPase"/>
</dbReference>
<dbReference type="GO" id="GO:0005829">
    <property type="term" value="C:cytosol"/>
    <property type="evidence" value="ECO:0007669"/>
    <property type="project" value="TreeGrafter"/>
</dbReference>
<dbReference type="InterPro" id="IPR000795">
    <property type="entry name" value="T_Tr_GTP-bd_dom"/>
</dbReference>
<dbReference type="PANTHER" id="PTHR42854:SF3">
    <property type="entry name" value="EUKARYOTIC TRANSLATION INITIATION FACTOR 2 SUBUNIT 3-RELATED"/>
    <property type="match status" value="1"/>
</dbReference>
<dbReference type="PRINTS" id="PR00315">
    <property type="entry name" value="ELONGATNFCT"/>
</dbReference>
<evidence type="ECO:0000256" key="4">
    <source>
        <dbReference type="ARBA" id="ARBA00022528"/>
    </source>
</evidence>
<dbReference type="AlphaFoldDB" id="J7G2N4"/>
<dbReference type="EMBL" id="CP003680">
    <property type="protein sequence ID" value="AFP65284.1"/>
    <property type="molecule type" value="Genomic_DNA"/>
</dbReference>
<dbReference type="GO" id="GO:0009507">
    <property type="term" value="C:chloroplast"/>
    <property type="evidence" value="ECO:0007669"/>
    <property type="project" value="UniProtKB-SubCell"/>
</dbReference>
<keyword evidence="7" id="KW-0547">Nucleotide-binding</keyword>
<dbReference type="SUPFAM" id="SSF50465">
    <property type="entry name" value="EF-Tu/eEF-1alpha/eIF2-gamma C-terminal domain"/>
    <property type="match status" value="1"/>
</dbReference>
<dbReference type="SUPFAM" id="SSF50447">
    <property type="entry name" value="Translation proteins"/>
    <property type="match status" value="1"/>
</dbReference>
<keyword evidence="13" id="KW-0542">Nucleomorph</keyword>
<comment type="subcellular location">
    <subcellularLocation>
        <location evidence="1">Plastid</location>
        <location evidence="1">Chloroplast</location>
    </subcellularLocation>
</comment>
<dbReference type="InterPro" id="IPR009000">
    <property type="entry name" value="Transl_B-barrel_sf"/>
</dbReference>
<dbReference type="FunFam" id="2.40.30.10:FF:000075">
    <property type="entry name" value="Translation initiation factor 2 subunit gamma"/>
    <property type="match status" value="1"/>
</dbReference>
<dbReference type="CDD" id="cd01888">
    <property type="entry name" value="eIF2_gamma"/>
    <property type="match status" value="1"/>
</dbReference>
<name>J7G2N4_9CRYP</name>
<dbReference type="SUPFAM" id="SSF52540">
    <property type="entry name" value="P-loop containing nucleoside triphosphate hydrolases"/>
    <property type="match status" value="1"/>
</dbReference>
<sequence length="434" mass="48491">MFKKIILHQATINIGTIGHVAHGKSTVVRSLTGIQTIRFKNELERNITIKLGYANAKIFFCKNIHCPRPGCYQSRNSTRNTKPFCTQCLYEMNLLKHVSFVDCPGHEILMSTMMNGASIMDSAFLVIASNEICPQPQTSEHVAACEIMKMKNIIILQNKVDLITKEKALKNFSEILNFKKKTSLEKAHVIPISAQRKLNIDILIEIMAIKVKSPFRDFIAIPYFIIIRSFDINKPGCKPENLEGGVVGGSIIKGILFKNQKIEIRPGITTKNKKGELMCFSIKTTIRSLNAEKNNLKFAISGGLIGIGTKIDPALTRADRLSGQILGILDYLPDVYVSVFILYRLLNRLLGISKKDSTINPLVLNEVLMINVGSSSTGGKLIKKKNDLIELQLTTPICCNLNSKVTISRRIQKHWRLIGWGIIKKGKKCLTSLV</sequence>
<dbReference type="EC" id="3.6.5.3" evidence="3"/>
<dbReference type="CDD" id="cd15490">
    <property type="entry name" value="eIF2_gamma_III"/>
    <property type="match status" value="1"/>
</dbReference>
<keyword evidence="6" id="KW-0934">Plastid</keyword>
<evidence type="ECO:0000256" key="3">
    <source>
        <dbReference type="ARBA" id="ARBA00011986"/>
    </source>
</evidence>
<dbReference type="InterPro" id="IPR044127">
    <property type="entry name" value="eIF2g_dom_2"/>
</dbReference>
<comment type="catalytic activity">
    <reaction evidence="11">
        <text>GTP + H2O = GDP + phosphate + H(+)</text>
        <dbReference type="Rhea" id="RHEA:19669"/>
        <dbReference type="ChEBI" id="CHEBI:15377"/>
        <dbReference type="ChEBI" id="CHEBI:15378"/>
        <dbReference type="ChEBI" id="CHEBI:37565"/>
        <dbReference type="ChEBI" id="CHEBI:43474"/>
        <dbReference type="ChEBI" id="CHEBI:58189"/>
        <dbReference type="EC" id="3.6.5.3"/>
    </reaction>
</comment>
<evidence type="ECO:0000256" key="11">
    <source>
        <dbReference type="ARBA" id="ARBA00048107"/>
    </source>
</evidence>
<evidence type="ECO:0000256" key="5">
    <source>
        <dbReference type="ARBA" id="ARBA00022540"/>
    </source>
</evidence>
<dbReference type="PROSITE" id="PS51722">
    <property type="entry name" value="G_TR_2"/>
    <property type="match status" value="1"/>
</dbReference>
<evidence type="ECO:0000313" key="14">
    <source>
        <dbReference type="Proteomes" id="UP000243348"/>
    </source>
</evidence>
<dbReference type="InterPro" id="IPR004161">
    <property type="entry name" value="EFTu-like_2"/>
</dbReference>
<keyword evidence="5 13" id="KW-0396">Initiation factor</keyword>
<evidence type="ECO:0000256" key="7">
    <source>
        <dbReference type="ARBA" id="ARBA00022741"/>
    </source>
</evidence>
<comment type="similarity">
    <text evidence="2">Belongs to the TRAFAC class translation factor GTPase superfamily. Classic translation factor GTPase family. EF-Tu/EF-1A subfamily.</text>
</comment>
<keyword evidence="4" id="KW-0150">Chloroplast</keyword>
<evidence type="ECO:0000256" key="2">
    <source>
        <dbReference type="ARBA" id="ARBA00007249"/>
    </source>
</evidence>
<dbReference type="GO" id="GO:0005525">
    <property type="term" value="F:GTP binding"/>
    <property type="evidence" value="ECO:0007669"/>
    <property type="project" value="UniProtKB-KW"/>
</dbReference>
<protein>
    <recommendedName>
        <fullName evidence="3">protein-synthesizing GTPase</fullName>
        <ecNumber evidence="3">3.6.5.3</ecNumber>
    </recommendedName>
</protein>
<dbReference type="InterPro" id="IPR044128">
    <property type="entry name" value="eIF2g_GTP-bd"/>
</dbReference>
<dbReference type="FunFam" id="3.40.50.300:FF:000065">
    <property type="entry name" value="Eukaryotic translation initiation factor 2 subunit gamma"/>
    <property type="match status" value="1"/>
</dbReference>
<dbReference type="NCBIfam" id="NF003077">
    <property type="entry name" value="PRK04000.1"/>
    <property type="match status" value="1"/>
</dbReference>
<dbReference type="GO" id="GO:0001731">
    <property type="term" value="P:formation of translation preinitiation complex"/>
    <property type="evidence" value="ECO:0007669"/>
    <property type="project" value="TreeGrafter"/>
</dbReference>
<evidence type="ECO:0000256" key="9">
    <source>
        <dbReference type="ARBA" id="ARBA00022917"/>
    </source>
</evidence>
<dbReference type="GO" id="GO:0003924">
    <property type="term" value="F:GTPase activity"/>
    <property type="evidence" value="ECO:0007669"/>
    <property type="project" value="InterPro"/>
</dbReference>
<dbReference type="InterPro" id="IPR015256">
    <property type="entry name" value="eIF2g_C"/>
</dbReference>
<dbReference type="FunFam" id="2.40.30.10:FF:000009">
    <property type="entry name" value="Eukaryotic translation initiation factor 2 subunit gamma"/>
    <property type="match status" value="1"/>
</dbReference>
<accession>J7G2N4</accession>
<organism evidence="13 14">
    <name type="scientific">Chroomonas mesostigmatica CCMP1168</name>
    <dbReference type="NCBI Taxonomy" id="1195612"/>
    <lineage>
        <taxon>Eukaryota</taxon>
        <taxon>Cryptophyceae</taxon>
        <taxon>Pyrenomonadales</taxon>
        <taxon>Chroomonadaceae</taxon>
        <taxon>Chroomonas</taxon>
    </lineage>
</organism>
<dbReference type="PANTHER" id="PTHR42854">
    <property type="entry name" value="EUKARYOTIC TRANSLATION INITIATION FACTOR 2 SUBUNIT 3 FAMILY MEMBER"/>
    <property type="match status" value="1"/>
</dbReference>
<feature type="domain" description="Tr-type G" evidence="12">
    <location>
        <begin position="9"/>
        <end position="215"/>
    </location>
</feature>
<dbReference type="CDD" id="cd03688">
    <property type="entry name" value="eIF2_gamma_II"/>
    <property type="match status" value="1"/>
</dbReference>
<dbReference type="Gene3D" id="3.40.50.300">
    <property type="entry name" value="P-loop containing nucleotide triphosphate hydrolases"/>
    <property type="match status" value="1"/>
</dbReference>
<evidence type="ECO:0000256" key="8">
    <source>
        <dbReference type="ARBA" id="ARBA00022801"/>
    </source>
</evidence>
<dbReference type="Gene3D" id="2.40.30.10">
    <property type="entry name" value="Translation factors"/>
    <property type="match status" value="2"/>
</dbReference>
<evidence type="ECO:0000256" key="6">
    <source>
        <dbReference type="ARBA" id="ARBA00022640"/>
    </source>
</evidence>
<dbReference type="InterPro" id="IPR009001">
    <property type="entry name" value="Transl_elong_EF1A/Init_IF2_C"/>
</dbReference>
<gene>
    <name evidence="13" type="primary">eif2G</name>
    <name evidence="13" type="ORF">CMESO_85</name>
</gene>
<dbReference type="Pfam" id="PF03144">
    <property type="entry name" value="GTP_EFTU_D2"/>
    <property type="match status" value="1"/>
</dbReference>
<reference evidence="13 14" key="1">
    <citation type="journal article" date="2012" name="Genome Biol. Evol.">
        <title>Nucleomorph genome sequence of the cryptophyte alga Chroomonas mesostigmatica CCMP1168 reveals lineage-specific gene loss and genome complexity.</title>
        <authorList>
            <person name="Moore C.E."/>
            <person name="Curtis B."/>
            <person name="Mills T."/>
            <person name="Tanifuji G."/>
            <person name="Archibald J.M."/>
        </authorList>
    </citation>
    <scope>NUCLEOTIDE SEQUENCE [LARGE SCALE GENOMIC DNA]</scope>
    <source>
        <strain evidence="13 14">CCMP1168</strain>
    </source>
</reference>
<dbReference type="InterPro" id="IPR050543">
    <property type="entry name" value="eIF2G"/>
</dbReference>
<evidence type="ECO:0000256" key="10">
    <source>
        <dbReference type="ARBA" id="ARBA00023134"/>
    </source>
</evidence>
<dbReference type="Pfam" id="PF00009">
    <property type="entry name" value="GTP_EFTU"/>
    <property type="match status" value="1"/>
</dbReference>
<proteinExistence type="inferred from homology"/>
<geneLocation type="nucleomorph" evidence="13"/>
<keyword evidence="9" id="KW-0648">Protein biosynthesis</keyword>
<dbReference type="GO" id="GO:0003743">
    <property type="term" value="F:translation initiation factor activity"/>
    <property type="evidence" value="ECO:0007669"/>
    <property type="project" value="UniProtKB-KW"/>
</dbReference>
<keyword evidence="10" id="KW-0342">GTP-binding</keyword>
<dbReference type="GO" id="GO:0005850">
    <property type="term" value="C:eukaryotic translation initiation factor 2 complex"/>
    <property type="evidence" value="ECO:0007669"/>
    <property type="project" value="TreeGrafter"/>
</dbReference>
<evidence type="ECO:0000259" key="12">
    <source>
        <dbReference type="PROSITE" id="PS51722"/>
    </source>
</evidence>